<name>A0A426Z302_ENSVE</name>
<protein>
    <submittedName>
        <fullName evidence="1">Uncharacterized protein</fullName>
    </submittedName>
</protein>
<proteinExistence type="predicted"/>
<dbReference type="AlphaFoldDB" id="A0A426Z302"/>
<organism evidence="1 2">
    <name type="scientific">Ensete ventricosum</name>
    <name type="common">Abyssinian banana</name>
    <name type="synonym">Musa ensete</name>
    <dbReference type="NCBI Taxonomy" id="4639"/>
    <lineage>
        <taxon>Eukaryota</taxon>
        <taxon>Viridiplantae</taxon>
        <taxon>Streptophyta</taxon>
        <taxon>Embryophyta</taxon>
        <taxon>Tracheophyta</taxon>
        <taxon>Spermatophyta</taxon>
        <taxon>Magnoliopsida</taxon>
        <taxon>Liliopsida</taxon>
        <taxon>Zingiberales</taxon>
        <taxon>Musaceae</taxon>
        <taxon>Ensete</taxon>
    </lineage>
</organism>
<sequence>MLGHHSRDRSHLRDIRGMRGYFCQVVTRSIAKRWNKAKRRIRGVTETYAFFYPSNTCSRRSNPPFGSRLDAIRRRLGFPGGLLVRLLS</sequence>
<gene>
    <name evidence="1" type="ORF">B296_00020724</name>
</gene>
<accession>A0A426Z302</accession>
<evidence type="ECO:0000313" key="2">
    <source>
        <dbReference type="Proteomes" id="UP000287651"/>
    </source>
</evidence>
<evidence type="ECO:0000313" key="1">
    <source>
        <dbReference type="EMBL" id="RRT58354.1"/>
    </source>
</evidence>
<comment type="caution">
    <text evidence="1">The sequence shown here is derived from an EMBL/GenBank/DDBJ whole genome shotgun (WGS) entry which is preliminary data.</text>
</comment>
<reference evidence="1 2" key="1">
    <citation type="journal article" date="2014" name="Agronomy (Basel)">
        <title>A Draft Genome Sequence for Ensete ventricosum, the Drought-Tolerant Tree Against Hunger.</title>
        <authorList>
            <person name="Harrison J."/>
            <person name="Moore K.A."/>
            <person name="Paszkiewicz K."/>
            <person name="Jones T."/>
            <person name="Grant M."/>
            <person name="Ambacheew D."/>
            <person name="Muzemil S."/>
            <person name="Studholme D.J."/>
        </authorList>
    </citation>
    <scope>NUCLEOTIDE SEQUENCE [LARGE SCALE GENOMIC DNA]</scope>
</reference>
<dbReference type="Proteomes" id="UP000287651">
    <property type="component" value="Unassembled WGS sequence"/>
</dbReference>
<dbReference type="EMBL" id="AMZH03008727">
    <property type="protein sequence ID" value="RRT58354.1"/>
    <property type="molecule type" value="Genomic_DNA"/>
</dbReference>